<comment type="caution">
    <text evidence="1">The sequence shown here is derived from an EMBL/GenBank/DDBJ whole genome shotgun (WGS) entry which is preliminary data.</text>
</comment>
<gene>
    <name evidence="1" type="ORF">THAOC_30927</name>
</gene>
<protein>
    <submittedName>
        <fullName evidence="1">Uncharacterized protein</fullName>
    </submittedName>
</protein>
<feature type="non-terminal residue" evidence="1">
    <location>
        <position position="44"/>
    </location>
</feature>
<organism evidence="1 2">
    <name type="scientific">Thalassiosira oceanica</name>
    <name type="common">Marine diatom</name>
    <dbReference type="NCBI Taxonomy" id="159749"/>
    <lineage>
        <taxon>Eukaryota</taxon>
        <taxon>Sar</taxon>
        <taxon>Stramenopiles</taxon>
        <taxon>Ochrophyta</taxon>
        <taxon>Bacillariophyta</taxon>
        <taxon>Coscinodiscophyceae</taxon>
        <taxon>Thalassiosirophycidae</taxon>
        <taxon>Thalassiosirales</taxon>
        <taxon>Thalassiosiraceae</taxon>
        <taxon>Thalassiosira</taxon>
    </lineage>
</organism>
<dbReference type="AlphaFoldDB" id="K0R992"/>
<name>K0R992_THAOC</name>
<evidence type="ECO:0000313" key="1">
    <source>
        <dbReference type="EMBL" id="EJK50128.1"/>
    </source>
</evidence>
<dbReference type="Proteomes" id="UP000266841">
    <property type="component" value="Unassembled WGS sequence"/>
</dbReference>
<sequence>MKADDAGNYNLQLSGVQEILVKRLDGVVAASEMLRPSVGNIQQA</sequence>
<evidence type="ECO:0000313" key="2">
    <source>
        <dbReference type="Proteomes" id="UP000266841"/>
    </source>
</evidence>
<proteinExistence type="predicted"/>
<reference evidence="1 2" key="1">
    <citation type="journal article" date="2012" name="Genome Biol.">
        <title>Genome and low-iron response of an oceanic diatom adapted to chronic iron limitation.</title>
        <authorList>
            <person name="Lommer M."/>
            <person name="Specht M."/>
            <person name="Roy A.S."/>
            <person name="Kraemer L."/>
            <person name="Andreson R."/>
            <person name="Gutowska M.A."/>
            <person name="Wolf J."/>
            <person name="Bergner S.V."/>
            <person name="Schilhabel M.B."/>
            <person name="Klostermeier U.C."/>
            <person name="Beiko R.G."/>
            <person name="Rosenstiel P."/>
            <person name="Hippler M."/>
            <person name="Laroche J."/>
        </authorList>
    </citation>
    <scope>NUCLEOTIDE SEQUENCE [LARGE SCALE GENOMIC DNA]</scope>
    <source>
        <strain evidence="1 2">CCMP1005</strain>
    </source>
</reference>
<keyword evidence="2" id="KW-1185">Reference proteome</keyword>
<dbReference type="EMBL" id="AGNL01044168">
    <property type="protein sequence ID" value="EJK50128.1"/>
    <property type="molecule type" value="Genomic_DNA"/>
</dbReference>
<accession>K0R992</accession>